<organism evidence="1">
    <name type="scientific">marine sediment metagenome</name>
    <dbReference type="NCBI Taxonomy" id="412755"/>
    <lineage>
        <taxon>unclassified sequences</taxon>
        <taxon>metagenomes</taxon>
        <taxon>ecological metagenomes</taxon>
    </lineage>
</organism>
<dbReference type="SUPFAM" id="SSF103642">
    <property type="entry name" value="Sec-C motif"/>
    <property type="match status" value="1"/>
</dbReference>
<dbReference type="Gene3D" id="3.10.450.50">
    <property type="match status" value="1"/>
</dbReference>
<proteinExistence type="predicted"/>
<dbReference type="EMBL" id="LAZR01009509">
    <property type="protein sequence ID" value="KKM72227.1"/>
    <property type="molecule type" value="Genomic_DNA"/>
</dbReference>
<protein>
    <recommendedName>
        <fullName evidence="2">Zinc chelation protein SecC</fullName>
    </recommendedName>
</protein>
<sequence length="74" mass="8482">MDKMPTLVEFVAAGGKLPMVETIRRDVPKLGRNKECFCGSGMKYKKCCLLLERAIAQLEREQDTEEDMEVKDEE</sequence>
<gene>
    <name evidence="1" type="ORF">LCGC14_1422600</name>
</gene>
<evidence type="ECO:0008006" key="2">
    <source>
        <dbReference type="Google" id="ProtNLM"/>
    </source>
</evidence>
<accession>A0A0F9MSK5</accession>
<dbReference type="InterPro" id="IPR004027">
    <property type="entry name" value="SEC_C_motif"/>
</dbReference>
<comment type="caution">
    <text evidence="1">The sequence shown here is derived from an EMBL/GenBank/DDBJ whole genome shotgun (WGS) entry which is preliminary data.</text>
</comment>
<dbReference type="AlphaFoldDB" id="A0A0F9MSK5"/>
<dbReference type="Pfam" id="PF02810">
    <property type="entry name" value="SEC-C"/>
    <property type="match status" value="1"/>
</dbReference>
<name>A0A0F9MSK5_9ZZZZ</name>
<reference evidence="1" key="1">
    <citation type="journal article" date="2015" name="Nature">
        <title>Complex archaea that bridge the gap between prokaryotes and eukaryotes.</title>
        <authorList>
            <person name="Spang A."/>
            <person name="Saw J.H."/>
            <person name="Jorgensen S.L."/>
            <person name="Zaremba-Niedzwiedzka K."/>
            <person name="Martijn J."/>
            <person name="Lind A.E."/>
            <person name="van Eijk R."/>
            <person name="Schleper C."/>
            <person name="Guy L."/>
            <person name="Ettema T.J."/>
        </authorList>
    </citation>
    <scope>NUCLEOTIDE SEQUENCE</scope>
</reference>
<evidence type="ECO:0000313" key="1">
    <source>
        <dbReference type="EMBL" id="KKM72227.1"/>
    </source>
</evidence>